<dbReference type="GO" id="GO:1901678">
    <property type="term" value="P:iron coordination entity transport"/>
    <property type="evidence" value="ECO:0007669"/>
    <property type="project" value="UniProtKB-ARBA"/>
</dbReference>
<dbReference type="Gene3D" id="3.40.50.1980">
    <property type="entry name" value="Nitrogenase molybdenum iron protein domain"/>
    <property type="match status" value="2"/>
</dbReference>
<evidence type="ECO:0000313" key="7">
    <source>
        <dbReference type="EMBL" id="ATE56119.1"/>
    </source>
</evidence>
<dbReference type="Proteomes" id="UP000218505">
    <property type="component" value="Chromosome"/>
</dbReference>
<reference evidence="7" key="1">
    <citation type="submission" date="2017-09" db="EMBL/GenBank/DDBJ databases">
        <title>Complete Genome Sequence of ansamitocin-producing Bacterium Actinosynnema pretiosum X47.</title>
        <authorList>
            <person name="Cao G."/>
            <person name="Zong G."/>
            <person name="Zhong C."/>
            <person name="Fu J."/>
        </authorList>
    </citation>
    <scope>NUCLEOTIDE SEQUENCE [LARGE SCALE GENOMIC DNA]</scope>
    <source>
        <strain evidence="7">X47</strain>
    </source>
</reference>
<dbReference type="GO" id="GO:0030288">
    <property type="term" value="C:outer membrane-bounded periplasmic space"/>
    <property type="evidence" value="ECO:0007669"/>
    <property type="project" value="TreeGrafter"/>
</dbReference>
<proteinExistence type="inferred from homology"/>
<evidence type="ECO:0000313" key="8">
    <source>
        <dbReference type="Proteomes" id="UP000218505"/>
    </source>
</evidence>
<evidence type="ECO:0000256" key="2">
    <source>
        <dbReference type="ARBA" id="ARBA00008814"/>
    </source>
</evidence>
<dbReference type="InterPro" id="IPR002491">
    <property type="entry name" value="ABC_transptr_periplasmic_BD"/>
</dbReference>
<evidence type="ECO:0000259" key="6">
    <source>
        <dbReference type="PROSITE" id="PS50983"/>
    </source>
</evidence>
<dbReference type="PANTHER" id="PTHR30532:SF24">
    <property type="entry name" value="FERRIC ENTEROBACTIN-BINDING PERIPLASMIC PROTEIN FEPB"/>
    <property type="match status" value="1"/>
</dbReference>
<feature type="chain" id="PRO_5039712755" evidence="5">
    <location>
        <begin position="23"/>
        <end position="336"/>
    </location>
</feature>
<keyword evidence="4 5" id="KW-0732">Signal</keyword>
<dbReference type="KEGG" id="apre:CNX65_24940"/>
<dbReference type="Pfam" id="PF01497">
    <property type="entry name" value="Peripla_BP_2"/>
    <property type="match status" value="1"/>
</dbReference>
<accession>A0A290ZAW1</accession>
<comment type="similarity">
    <text evidence="2">Belongs to the bacterial solute-binding protein 8 family.</text>
</comment>
<evidence type="ECO:0000256" key="1">
    <source>
        <dbReference type="ARBA" id="ARBA00004196"/>
    </source>
</evidence>
<evidence type="ECO:0000256" key="4">
    <source>
        <dbReference type="ARBA" id="ARBA00022729"/>
    </source>
</evidence>
<gene>
    <name evidence="7" type="ORF">CNX65_24940</name>
</gene>
<evidence type="ECO:0000256" key="5">
    <source>
        <dbReference type="SAM" id="SignalP"/>
    </source>
</evidence>
<keyword evidence="3" id="KW-0813">Transport</keyword>
<dbReference type="PANTHER" id="PTHR30532">
    <property type="entry name" value="IRON III DICITRATE-BINDING PERIPLASMIC PROTEIN"/>
    <property type="match status" value="1"/>
</dbReference>
<dbReference type="AlphaFoldDB" id="A0A290ZAW1"/>
<protein>
    <submittedName>
        <fullName evidence="7">Iron ABC transporter substrate-binding protein</fullName>
    </submittedName>
</protein>
<comment type="subcellular location">
    <subcellularLocation>
        <location evidence="1">Cell envelope</location>
    </subcellularLocation>
</comment>
<dbReference type="PROSITE" id="PS51257">
    <property type="entry name" value="PROKAR_LIPOPROTEIN"/>
    <property type="match status" value="1"/>
</dbReference>
<dbReference type="PROSITE" id="PS50983">
    <property type="entry name" value="FE_B12_PBP"/>
    <property type="match status" value="1"/>
</dbReference>
<keyword evidence="8" id="KW-1185">Reference proteome</keyword>
<dbReference type="InterPro" id="IPR051313">
    <property type="entry name" value="Bact_iron-sidero_bind"/>
</dbReference>
<name>A0A290ZAW1_9PSEU</name>
<dbReference type="EMBL" id="CP023445">
    <property type="protein sequence ID" value="ATE56119.1"/>
    <property type="molecule type" value="Genomic_DNA"/>
</dbReference>
<sequence length="336" mass="36242">MSGISRLVAAVAAAALALTACGSGGGADAGAPSATGDAASGAFPVTVEHKYGSTEIKAEPKRIVTLGLSDQEPVLALGSKPVGVVDWFKERPYGNWPWTKELWGDTQPEIVGERDDVSMEKIVALKPDLIVAVYSGLQREHYDTLSKIAPVVAQPKGFVDYGAPWQDQTKHIAKALGKSEKAQELVDGVAKRFADAKAAHPEWQGKTAVVADSFKPGEYSAFAPTDPKAIFVKELGFTLKDEIGTLAGEMNDAKFSEERMDLLEADRVIWLTSDLAAQERVKGVEAYQRLKVTTEKRDLFLTYMDPPIGASMSFNTVLSVSYGIDQVVPLLEKIEN</sequence>
<evidence type="ECO:0000256" key="3">
    <source>
        <dbReference type="ARBA" id="ARBA00022448"/>
    </source>
</evidence>
<organism evidence="7 8">
    <name type="scientific">Actinosynnema pretiosum</name>
    <dbReference type="NCBI Taxonomy" id="42197"/>
    <lineage>
        <taxon>Bacteria</taxon>
        <taxon>Bacillati</taxon>
        <taxon>Actinomycetota</taxon>
        <taxon>Actinomycetes</taxon>
        <taxon>Pseudonocardiales</taxon>
        <taxon>Pseudonocardiaceae</taxon>
        <taxon>Actinosynnema</taxon>
    </lineage>
</organism>
<feature type="domain" description="Fe/B12 periplasmic-binding" evidence="6">
    <location>
        <begin position="62"/>
        <end position="335"/>
    </location>
</feature>
<dbReference type="CDD" id="cd01146">
    <property type="entry name" value="FhuD"/>
    <property type="match status" value="1"/>
</dbReference>
<dbReference type="SUPFAM" id="SSF53807">
    <property type="entry name" value="Helical backbone' metal receptor"/>
    <property type="match status" value="1"/>
</dbReference>
<dbReference type="RefSeq" id="WP_096495940.1">
    <property type="nucleotide sequence ID" value="NZ_CP023445.1"/>
</dbReference>
<feature type="signal peptide" evidence="5">
    <location>
        <begin position="1"/>
        <end position="22"/>
    </location>
</feature>